<name>A0A941FEK4_9ACTN</name>
<protein>
    <submittedName>
        <fullName evidence="2">Uncharacterized protein</fullName>
    </submittedName>
</protein>
<evidence type="ECO:0000256" key="1">
    <source>
        <dbReference type="SAM" id="Phobius"/>
    </source>
</evidence>
<feature type="transmembrane region" description="Helical" evidence="1">
    <location>
        <begin position="44"/>
        <end position="62"/>
    </location>
</feature>
<keyword evidence="1" id="KW-0812">Transmembrane</keyword>
<sequence>MKYDVLQVLGMVLLVVCAQALVRLLVDDGERGLLGGLPGGFLPLLLVYAVLTVVGVLLTGWAHSRAKALGRR</sequence>
<dbReference type="EMBL" id="JAGTPG010000002">
    <property type="protein sequence ID" value="MBR8641861.1"/>
    <property type="molecule type" value="Genomic_DNA"/>
</dbReference>
<evidence type="ECO:0000313" key="2">
    <source>
        <dbReference type="EMBL" id="MBR8641861.1"/>
    </source>
</evidence>
<proteinExistence type="predicted"/>
<reference evidence="2 3" key="1">
    <citation type="submission" date="2021-04" db="EMBL/GenBank/DDBJ databases">
        <title>Characterization of the biosynthetic gene cluster of new lipopeptides with antitumor activity in the genome of the marine Streptomyces PHM034.</title>
        <authorList>
            <person name="Ceniceros A."/>
            <person name="Canedo L."/>
            <person name="Mendez C."/>
            <person name="Olano C."/>
            <person name="Schleissner C."/>
            <person name="Cuevas C."/>
            <person name="De La Calle F."/>
            <person name="Salas J.A."/>
        </authorList>
    </citation>
    <scope>NUCLEOTIDE SEQUENCE [LARGE SCALE GENOMIC DNA]</scope>
    <source>
        <strain evidence="2 3">PHM034</strain>
    </source>
</reference>
<comment type="caution">
    <text evidence="2">The sequence shown here is derived from an EMBL/GenBank/DDBJ whole genome shotgun (WGS) entry which is preliminary data.</text>
</comment>
<dbReference type="AlphaFoldDB" id="A0A941FEK4"/>
<accession>A0A941FEK4</accession>
<keyword evidence="1" id="KW-1133">Transmembrane helix</keyword>
<evidence type="ECO:0000313" key="3">
    <source>
        <dbReference type="Proteomes" id="UP000682308"/>
    </source>
</evidence>
<keyword evidence="1" id="KW-0472">Membrane</keyword>
<organism evidence="2 3">
    <name type="scientific">Streptomyces tuirus</name>
    <dbReference type="NCBI Taxonomy" id="68278"/>
    <lineage>
        <taxon>Bacteria</taxon>
        <taxon>Bacillati</taxon>
        <taxon>Actinomycetota</taxon>
        <taxon>Actinomycetes</taxon>
        <taxon>Kitasatosporales</taxon>
        <taxon>Streptomycetaceae</taxon>
        <taxon>Streptomyces</taxon>
    </lineage>
</organism>
<gene>
    <name evidence="2" type="ORF">KEF29_27390</name>
</gene>
<keyword evidence="3" id="KW-1185">Reference proteome</keyword>
<dbReference type="Proteomes" id="UP000682308">
    <property type="component" value="Unassembled WGS sequence"/>
</dbReference>